<dbReference type="RefSeq" id="WP_183985091.1">
    <property type="nucleotide sequence ID" value="NZ_JACHHG010000003.1"/>
</dbReference>
<name>A0A841HXG1_9DEIO</name>
<comment type="caution">
    <text evidence="1">The sequence shown here is derived from an EMBL/GenBank/DDBJ whole genome shotgun (WGS) entry which is preliminary data.</text>
</comment>
<evidence type="ECO:0000313" key="2">
    <source>
        <dbReference type="Proteomes" id="UP000569951"/>
    </source>
</evidence>
<gene>
    <name evidence="1" type="ORF">HNR42_000960</name>
</gene>
<evidence type="ECO:0000313" key="1">
    <source>
        <dbReference type="EMBL" id="MBB6097543.1"/>
    </source>
</evidence>
<keyword evidence="2" id="KW-1185">Reference proteome</keyword>
<dbReference type="SUPFAM" id="SSF55729">
    <property type="entry name" value="Acyl-CoA N-acyltransferases (Nat)"/>
    <property type="match status" value="1"/>
</dbReference>
<sequence length="241" mass="27676">MTVTVGSTVEGGAVQDLMLIELEAPIERWDDPEVRRHLGEIIALKRDGYRQYYDFPVAPVDTLDYVSTHLLTCRRSSGELLMAWRVTTCAQTERYGLSFPPDTYAAQWPQLGQHLGRARERAAESGGTLAYCSRWTARPSLRRDRRLFVHLGELASAQHAAIREHQRIAESFMSAVRRLHLEGLYARNGFEPLRLGDVDMEVRVPHLRGETCLLMHCQETSAWSRQVALRWEELWTKRCVL</sequence>
<protein>
    <submittedName>
        <fullName evidence="1">Uncharacterized protein</fullName>
    </submittedName>
</protein>
<organism evidence="1 2">
    <name type="scientific">Deinobacterium chartae</name>
    <dbReference type="NCBI Taxonomy" id="521158"/>
    <lineage>
        <taxon>Bacteria</taxon>
        <taxon>Thermotogati</taxon>
        <taxon>Deinococcota</taxon>
        <taxon>Deinococci</taxon>
        <taxon>Deinococcales</taxon>
        <taxon>Deinococcaceae</taxon>
        <taxon>Deinobacterium</taxon>
    </lineage>
</organism>
<reference evidence="1 2" key="1">
    <citation type="submission" date="2020-08" db="EMBL/GenBank/DDBJ databases">
        <title>Genomic Encyclopedia of Type Strains, Phase IV (KMG-IV): sequencing the most valuable type-strain genomes for metagenomic binning, comparative biology and taxonomic classification.</title>
        <authorList>
            <person name="Goeker M."/>
        </authorList>
    </citation>
    <scope>NUCLEOTIDE SEQUENCE [LARGE SCALE GENOMIC DNA]</scope>
    <source>
        <strain evidence="1 2">DSM 21458</strain>
    </source>
</reference>
<dbReference type="EMBL" id="JACHHG010000003">
    <property type="protein sequence ID" value="MBB6097543.1"/>
    <property type="molecule type" value="Genomic_DNA"/>
</dbReference>
<dbReference type="AlphaFoldDB" id="A0A841HXG1"/>
<proteinExistence type="predicted"/>
<dbReference type="Proteomes" id="UP000569951">
    <property type="component" value="Unassembled WGS sequence"/>
</dbReference>
<dbReference type="InterPro" id="IPR016181">
    <property type="entry name" value="Acyl_CoA_acyltransferase"/>
</dbReference>
<accession>A0A841HXG1</accession>